<protein>
    <recommendedName>
        <fullName evidence="8">39S ribosomal protein L1, mitochondrial</fullName>
    </recommendedName>
</protein>
<name>A0A1B6CAE8_9HEMI</name>
<dbReference type="Gene3D" id="3.30.190.20">
    <property type="match status" value="1"/>
</dbReference>
<dbReference type="InterPro" id="IPR023674">
    <property type="entry name" value="Ribosomal_uL1-like"/>
</dbReference>
<evidence type="ECO:0000256" key="4">
    <source>
        <dbReference type="SAM" id="MobiDB-lite"/>
    </source>
</evidence>
<dbReference type="CDD" id="cd00403">
    <property type="entry name" value="Ribosomal_L1"/>
    <property type="match status" value="1"/>
</dbReference>
<dbReference type="PANTHER" id="PTHR36427:SF3">
    <property type="entry name" value="LARGE RIBOSOMAL SUBUNIT PROTEIN UL1M"/>
    <property type="match status" value="1"/>
</dbReference>
<dbReference type="EMBL" id="GEDC01010631">
    <property type="protein sequence ID" value="JAS26667.1"/>
    <property type="molecule type" value="Transcribed_RNA"/>
</dbReference>
<dbReference type="Pfam" id="PF00687">
    <property type="entry name" value="Ribosomal_L1"/>
    <property type="match status" value="1"/>
</dbReference>
<comment type="similarity">
    <text evidence="1">Belongs to the universal ribosomal protein uL1 family.</text>
</comment>
<sequence length="345" mass="39356">MEACRGKLFSYFTNLGCERLSSLSIQVRNYAARKGTRAKADKKKVKKEIQKVSFIPHNLRNKDKEVPVSKKSSEHLRNKAIDDVYISKFHAWKEFSFFEAIEAHKETHHPTIYNLSDSYVNLYIELDMSTNRPTKFADKFRGMALLPYGFDTSTNRSILVFCKTPEQKLAAQDAGATLVGGTEIIKDIEKGRIVLPDFQFVIAHPSILPEMITIRGLLKRKFPNTTQGTLGLDIGDMVTKFKNGVDYNALKDVNFPDYGWIDTVIGKLSMDAKQLEENFKTVLDDVNKYRPKSDKEFIFRVQMYSPPSVEKIKIDLTPYRVQTESQTPGDESSDDEEDVKQAVKS</sequence>
<evidence type="ECO:0000256" key="3">
    <source>
        <dbReference type="ARBA" id="ARBA00023274"/>
    </source>
</evidence>
<dbReference type="InterPro" id="IPR016095">
    <property type="entry name" value="Ribosomal_uL1_3-a/b-sand"/>
</dbReference>
<evidence type="ECO:0000313" key="7">
    <source>
        <dbReference type="EMBL" id="JAS26667.1"/>
    </source>
</evidence>
<dbReference type="PANTHER" id="PTHR36427">
    <property type="entry name" value="54S RIBOSOMAL PROTEIN L1, MITOCHONDRIAL"/>
    <property type="match status" value="1"/>
</dbReference>
<evidence type="ECO:0000313" key="6">
    <source>
        <dbReference type="EMBL" id="JAS17697.1"/>
    </source>
</evidence>
<reference evidence="5" key="1">
    <citation type="submission" date="2015-12" db="EMBL/GenBank/DDBJ databases">
        <title>De novo transcriptome assembly of four potential Pierce s Disease insect vectors from Arizona vineyards.</title>
        <authorList>
            <person name="Tassone E.E."/>
        </authorList>
    </citation>
    <scope>NUCLEOTIDE SEQUENCE</scope>
</reference>
<proteinExistence type="inferred from homology"/>
<dbReference type="InterPro" id="IPR028364">
    <property type="entry name" value="Ribosomal_uL1/biogenesis"/>
</dbReference>
<gene>
    <name evidence="5" type="ORF">g.9470</name>
    <name evidence="6" type="ORF">g.9472</name>
    <name evidence="7" type="ORF">g.9475</name>
</gene>
<dbReference type="SUPFAM" id="SSF56808">
    <property type="entry name" value="Ribosomal protein L1"/>
    <property type="match status" value="1"/>
</dbReference>
<organism evidence="5">
    <name type="scientific">Clastoptera arizonana</name>
    <name type="common">Arizona spittle bug</name>
    <dbReference type="NCBI Taxonomy" id="38151"/>
    <lineage>
        <taxon>Eukaryota</taxon>
        <taxon>Metazoa</taxon>
        <taxon>Ecdysozoa</taxon>
        <taxon>Arthropoda</taxon>
        <taxon>Hexapoda</taxon>
        <taxon>Insecta</taxon>
        <taxon>Pterygota</taxon>
        <taxon>Neoptera</taxon>
        <taxon>Paraneoptera</taxon>
        <taxon>Hemiptera</taxon>
        <taxon>Auchenorrhyncha</taxon>
        <taxon>Cercopoidea</taxon>
        <taxon>Clastopteridae</taxon>
        <taxon>Clastoptera</taxon>
    </lineage>
</organism>
<dbReference type="GO" id="GO:1990904">
    <property type="term" value="C:ribonucleoprotein complex"/>
    <property type="evidence" value="ECO:0007669"/>
    <property type="project" value="UniProtKB-KW"/>
</dbReference>
<dbReference type="Gene3D" id="3.40.50.790">
    <property type="match status" value="1"/>
</dbReference>
<dbReference type="EMBL" id="GEDC01026979">
    <property type="protein sequence ID" value="JAS10319.1"/>
    <property type="molecule type" value="Transcribed_RNA"/>
</dbReference>
<evidence type="ECO:0008006" key="8">
    <source>
        <dbReference type="Google" id="ProtNLM"/>
    </source>
</evidence>
<dbReference type="AlphaFoldDB" id="A0A1B6CAE8"/>
<evidence type="ECO:0000256" key="2">
    <source>
        <dbReference type="ARBA" id="ARBA00022980"/>
    </source>
</evidence>
<keyword evidence="2" id="KW-0689">Ribosomal protein</keyword>
<keyword evidence="3" id="KW-0687">Ribonucleoprotein</keyword>
<feature type="region of interest" description="Disordered" evidence="4">
    <location>
        <begin position="320"/>
        <end position="345"/>
    </location>
</feature>
<evidence type="ECO:0000313" key="5">
    <source>
        <dbReference type="EMBL" id="JAS10319.1"/>
    </source>
</evidence>
<accession>A0A1B6CAE8</accession>
<feature type="compositionally biased region" description="Polar residues" evidence="4">
    <location>
        <begin position="320"/>
        <end position="330"/>
    </location>
</feature>
<dbReference type="EMBL" id="GEDC01019601">
    <property type="protein sequence ID" value="JAS17697.1"/>
    <property type="molecule type" value="Transcribed_RNA"/>
</dbReference>
<dbReference type="GO" id="GO:0005840">
    <property type="term" value="C:ribosome"/>
    <property type="evidence" value="ECO:0007669"/>
    <property type="project" value="UniProtKB-KW"/>
</dbReference>
<evidence type="ECO:0000256" key="1">
    <source>
        <dbReference type="ARBA" id="ARBA00010531"/>
    </source>
</evidence>